<evidence type="ECO:0000256" key="7">
    <source>
        <dbReference type="SAM" id="MobiDB-lite"/>
    </source>
</evidence>
<evidence type="ECO:0000256" key="1">
    <source>
        <dbReference type="ARBA" id="ARBA00004141"/>
    </source>
</evidence>
<dbReference type="PANTHER" id="PTHR43038">
    <property type="entry name" value="ATP-BINDING CASSETTE, SUB-FAMILY H, MEMBER 1"/>
    <property type="match status" value="1"/>
</dbReference>
<dbReference type="PROSITE" id="PS00211">
    <property type="entry name" value="ABC_TRANSPORTER_1"/>
    <property type="match status" value="1"/>
</dbReference>
<feature type="transmembrane region" description="Helical" evidence="8">
    <location>
        <begin position="729"/>
        <end position="749"/>
    </location>
</feature>
<keyword evidence="11" id="KW-1185">Reference proteome</keyword>
<keyword evidence="2 8" id="KW-0812">Transmembrane</keyword>
<keyword evidence="4" id="KW-0067">ATP-binding</keyword>
<dbReference type="CDD" id="cd03230">
    <property type="entry name" value="ABC_DR_subfamily_A"/>
    <property type="match status" value="1"/>
</dbReference>
<dbReference type="AlphaFoldDB" id="A0AAV7XK47"/>
<sequence>MVELELDSVDPWSPGYVTPASTPSPRSNRSHNKEAGSSSGPGCDGCAPPRLSLKAQAAAGRRGLAVSVRNAHHAYVNYGLDSLTGKSAVHHVLHDFNMTVPQGSIYALLGSSGCGKTTVLRAMVGQHKLTSGRVRVFGREPRDIGVPGPSLGYMPQELAVPDGFTIRETLNYFGWLAGMSNDSIEQQSAELLKLLDLPSQHRLVCDLSGGQQRRVSLAVALLHSPPLLILDEPTVGVDPVVRQGIWDHLLELTSDGRTTVIITTHYIEEARQAHVVGLMRKGAILAEETPDTLLTALSCSTLEEVLLKLCLKQDADEDDLRKVLRADGASKDGSRTWMTHEYDEVDDVWTRRAVAEEDAEEGECGGSAVPLRTSRTSSKVKALVWKNFTWIWRHRMMSAALIFLPSFIALVYNGGVGGTPRGLPVAVVNADANCSDWGGVSQLDCSAPRDLSCLFIEQMKALSLRPTPFQDEDTAVRAALAGKVWGVVRFSSNFSDSLVERASITVTPNTFDDYTAIVEFSTLGVRLDMFPPCTLSVQTIGFLLQETLSSVAWESLGAFNDKCQLNAHMVRPPIQFRTELRPTPSEPTFLDYSLPGLILSVVFMFGFTTTMTALLPEKTDKILERSLVYGVRMSEVLLAQFASQLLVIVGQVGTVLLVAFCLFGNPLTGPALPYVFLCLAQGVCGMWYGLLTAVLFDSTTAASLVGTGSYFTFMFSSSMLWPLEGMHMLLRPIATILPMTTATISLRNIALRAWNMTHPGVYIGFLSTFTWTIAFVILTFFTIKIRF</sequence>
<proteinExistence type="predicted"/>
<dbReference type="InterPro" id="IPR013525">
    <property type="entry name" value="ABC2_TM"/>
</dbReference>
<dbReference type="InterPro" id="IPR003439">
    <property type="entry name" value="ABC_transporter-like_ATP-bd"/>
</dbReference>
<feature type="transmembrane region" description="Helical" evidence="8">
    <location>
        <begin position="671"/>
        <end position="696"/>
    </location>
</feature>
<evidence type="ECO:0000256" key="6">
    <source>
        <dbReference type="ARBA" id="ARBA00023136"/>
    </source>
</evidence>
<evidence type="ECO:0000256" key="4">
    <source>
        <dbReference type="ARBA" id="ARBA00022840"/>
    </source>
</evidence>
<accession>A0AAV7XK47</accession>
<feature type="transmembrane region" description="Helical" evidence="8">
    <location>
        <begin position="636"/>
        <end position="665"/>
    </location>
</feature>
<dbReference type="Pfam" id="PF12698">
    <property type="entry name" value="ABC2_membrane_3"/>
    <property type="match status" value="1"/>
</dbReference>
<feature type="transmembrane region" description="Helical" evidence="8">
    <location>
        <begin position="761"/>
        <end position="783"/>
    </location>
</feature>
<dbReference type="SUPFAM" id="SSF52540">
    <property type="entry name" value="P-loop containing nucleoside triphosphate hydrolases"/>
    <property type="match status" value="1"/>
</dbReference>
<dbReference type="PANTHER" id="PTHR43038:SF3">
    <property type="entry name" value="ABC TRANSPORTER G FAMILY MEMBER 20 ISOFORM X1"/>
    <property type="match status" value="1"/>
</dbReference>
<dbReference type="InterPro" id="IPR017871">
    <property type="entry name" value="ABC_transporter-like_CS"/>
</dbReference>
<name>A0AAV7XK47_9NEOP</name>
<dbReference type="GO" id="GO:0016020">
    <property type="term" value="C:membrane"/>
    <property type="evidence" value="ECO:0007669"/>
    <property type="project" value="UniProtKB-SubCell"/>
</dbReference>
<evidence type="ECO:0000256" key="2">
    <source>
        <dbReference type="ARBA" id="ARBA00022692"/>
    </source>
</evidence>
<organism evidence="10 11">
    <name type="scientific">Megalurothrips usitatus</name>
    <name type="common">bean blossom thrips</name>
    <dbReference type="NCBI Taxonomy" id="439358"/>
    <lineage>
        <taxon>Eukaryota</taxon>
        <taxon>Metazoa</taxon>
        <taxon>Ecdysozoa</taxon>
        <taxon>Arthropoda</taxon>
        <taxon>Hexapoda</taxon>
        <taxon>Insecta</taxon>
        <taxon>Pterygota</taxon>
        <taxon>Neoptera</taxon>
        <taxon>Paraneoptera</taxon>
        <taxon>Thysanoptera</taxon>
        <taxon>Terebrantia</taxon>
        <taxon>Thripoidea</taxon>
        <taxon>Thripidae</taxon>
        <taxon>Megalurothrips</taxon>
    </lineage>
</organism>
<dbReference type="PROSITE" id="PS50893">
    <property type="entry name" value="ABC_TRANSPORTER_2"/>
    <property type="match status" value="1"/>
</dbReference>
<dbReference type="Proteomes" id="UP001075354">
    <property type="component" value="Chromosome 8"/>
</dbReference>
<evidence type="ECO:0000259" key="9">
    <source>
        <dbReference type="PROSITE" id="PS50893"/>
    </source>
</evidence>
<comment type="caution">
    <text evidence="10">The sequence shown here is derived from an EMBL/GenBank/DDBJ whole genome shotgun (WGS) entry which is preliminary data.</text>
</comment>
<evidence type="ECO:0000313" key="10">
    <source>
        <dbReference type="EMBL" id="KAJ1525138.1"/>
    </source>
</evidence>
<dbReference type="GO" id="GO:0016887">
    <property type="term" value="F:ATP hydrolysis activity"/>
    <property type="evidence" value="ECO:0007669"/>
    <property type="project" value="InterPro"/>
</dbReference>
<dbReference type="GO" id="GO:0005524">
    <property type="term" value="F:ATP binding"/>
    <property type="evidence" value="ECO:0007669"/>
    <property type="project" value="UniProtKB-KW"/>
</dbReference>
<comment type="subcellular location">
    <subcellularLocation>
        <location evidence="1">Membrane</location>
        <topology evidence="1">Multi-pass membrane protein</topology>
    </subcellularLocation>
</comment>
<reference evidence="10" key="1">
    <citation type="submission" date="2022-12" db="EMBL/GenBank/DDBJ databases">
        <title>Chromosome-level genome assembly of the bean flower thrips Megalurothrips usitatus.</title>
        <authorList>
            <person name="Ma L."/>
            <person name="Liu Q."/>
            <person name="Li H."/>
            <person name="Cai W."/>
        </authorList>
    </citation>
    <scope>NUCLEOTIDE SEQUENCE</scope>
    <source>
        <strain evidence="10">Cailab_2022a</strain>
    </source>
</reference>
<evidence type="ECO:0000256" key="8">
    <source>
        <dbReference type="SAM" id="Phobius"/>
    </source>
</evidence>
<dbReference type="GO" id="GO:0140359">
    <property type="term" value="F:ABC-type transporter activity"/>
    <property type="evidence" value="ECO:0007669"/>
    <property type="project" value="InterPro"/>
</dbReference>
<keyword evidence="6 8" id="KW-0472">Membrane</keyword>
<protein>
    <recommendedName>
        <fullName evidence="9">ABC transporter domain-containing protein</fullName>
    </recommendedName>
</protein>
<feature type="transmembrane region" description="Helical" evidence="8">
    <location>
        <begin position="592"/>
        <end position="615"/>
    </location>
</feature>
<evidence type="ECO:0000256" key="3">
    <source>
        <dbReference type="ARBA" id="ARBA00022741"/>
    </source>
</evidence>
<feature type="transmembrane region" description="Helical" evidence="8">
    <location>
        <begin position="703"/>
        <end position="723"/>
    </location>
</feature>
<feature type="region of interest" description="Disordered" evidence="7">
    <location>
        <begin position="1"/>
        <end position="47"/>
    </location>
</feature>
<dbReference type="InterPro" id="IPR027417">
    <property type="entry name" value="P-loop_NTPase"/>
</dbReference>
<dbReference type="EMBL" id="JAPTSV010000008">
    <property type="protein sequence ID" value="KAJ1525138.1"/>
    <property type="molecule type" value="Genomic_DNA"/>
</dbReference>
<evidence type="ECO:0000256" key="5">
    <source>
        <dbReference type="ARBA" id="ARBA00022989"/>
    </source>
</evidence>
<dbReference type="SMART" id="SM00382">
    <property type="entry name" value="AAA"/>
    <property type="match status" value="1"/>
</dbReference>
<evidence type="ECO:0000313" key="11">
    <source>
        <dbReference type="Proteomes" id="UP001075354"/>
    </source>
</evidence>
<feature type="domain" description="ABC transporter" evidence="9">
    <location>
        <begin position="78"/>
        <end position="306"/>
    </location>
</feature>
<keyword evidence="5 8" id="KW-1133">Transmembrane helix</keyword>
<keyword evidence="3" id="KW-0547">Nucleotide-binding</keyword>
<gene>
    <name evidence="10" type="ORF">ONE63_009974</name>
</gene>
<dbReference type="InterPro" id="IPR003593">
    <property type="entry name" value="AAA+_ATPase"/>
</dbReference>
<dbReference type="Gene3D" id="3.40.50.300">
    <property type="entry name" value="P-loop containing nucleotide triphosphate hydrolases"/>
    <property type="match status" value="1"/>
</dbReference>
<dbReference type="Pfam" id="PF00005">
    <property type="entry name" value="ABC_tran"/>
    <property type="match status" value="1"/>
</dbReference>